<gene>
    <name evidence="6" type="ORF">IDF66_17310</name>
</gene>
<keyword evidence="7" id="KW-1185">Reference proteome</keyword>
<dbReference type="PANTHER" id="PTHR30006">
    <property type="entry name" value="THIAMINE-BINDING PERIPLASMIC PROTEIN-RELATED"/>
    <property type="match status" value="1"/>
</dbReference>
<sequence length="353" mass="37088">MRLSAFRRGTLRTAVLALTTATVAVTAACGGTGTSESGDKSITVYTADGLGSWYKTEFDTFRQQTGISVNIVEAGSGEVVSRVQKEQSNPQADLLVTLPPFIQKAAGQGLLADSGVDTTAVDKADKDADGKFVAIVDNYLSFIANPSATPAPKTWDDLLAPRFKGKIQYSTPGQAGDGTAVLLLLQHLMGDQAALDYLSKLQVNNVGPSSSTGKLQPKVSNGELMVANGDVQMNLASIRDDGSKFNLFFPAMPDGSRTTVSLPYFAGVTKGAPHADNARQLLEFLLSKDVQQTVGTQALGVSVRTDVAPPAPDGTTPTPSEVMTGVTVWHPDWNSVLTSLDTDVAAYQKSTGS</sequence>
<dbReference type="NCBIfam" id="NF011620">
    <property type="entry name" value="PRK15046.1"/>
    <property type="match status" value="1"/>
</dbReference>
<dbReference type="EMBL" id="JACWMS010000003">
    <property type="protein sequence ID" value="MBD1321347.1"/>
    <property type="molecule type" value="Genomic_DNA"/>
</dbReference>
<evidence type="ECO:0000256" key="2">
    <source>
        <dbReference type="ARBA" id="ARBA00022448"/>
    </source>
</evidence>
<evidence type="ECO:0000256" key="1">
    <source>
        <dbReference type="ARBA" id="ARBA00004418"/>
    </source>
</evidence>
<evidence type="ECO:0000256" key="4">
    <source>
        <dbReference type="ARBA" id="ARBA00022764"/>
    </source>
</evidence>
<dbReference type="Gene3D" id="3.40.190.10">
    <property type="entry name" value="Periplasmic binding protein-like II"/>
    <property type="match status" value="2"/>
</dbReference>
<dbReference type="Pfam" id="PF13416">
    <property type="entry name" value="SBP_bac_8"/>
    <property type="match status" value="1"/>
</dbReference>
<evidence type="ECO:0000313" key="7">
    <source>
        <dbReference type="Proteomes" id="UP000602395"/>
    </source>
</evidence>
<proteinExistence type="predicted"/>
<accession>A0ABR7WHI6</accession>
<evidence type="ECO:0000256" key="5">
    <source>
        <dbReference type="SAM" id="SignalP"/>
    </source>
</evidence>
<dbReference type="SUPFAM" id="SSF53850">
    <property type="entry name" value="Periplasmic binding protein-like II"/>
    <property type="match status" value="1"/>
</dbReference>
<evidence type="ECO:0000313" key="6">
    <source>
        <dbReference type="EMBL" id="MBD1321347.1"/>
    </source>
</evidence>
<dbReference type="RefSeq" id="WP_190267889.1">
    <property type="nucleotide sequence ID" value="NZ_BAABAD010000005.1"/>
</dbReference>
<dbReference type="PANTHER" id="PTHR30006:SF3">
    <property type="entry name" value="THIAMINE-BINDING PERIPLASMIC PROTEIN"/>
    <property type="match status" value="1"/>
</dbReference>
<dbReference type="InterPro" id="IPR006059">
    <property type="entry name" value="SBP"/>
</dbReference>
<evidence type="ECO:0000256" key="3">
    <source>
        <dbReference type="ARBA" id="ARBA00022729"/>
    </source>
</evidence>
<feature type="chain" id="PRO_5045989902" evidence="5">
    <location>
        <begin position="28"/>
        <end position="353"/>
    </location>
</feature>
<keyword evidence="2" id="KW-0813">Transport</keyword>
<organism evidence="6 7">
    <name type="scientific">Gordonia hankookensis</name>
    <dbReference type="NCBI Taxonomy" id="589403"/>
    <lineage>
        <taxon>Bacteria</taxon>
        <taxon>Bacillati</taxon>
        <taxon>Actinomycetota</taxon>
        <taxon>Actinomycetes</taxon>
        <taxon>Mycobacteriales</taxon>
        <taxon>Gordoniaceae</taxon>
        <taxon>Gordonia</taxon>
    </lineage>
</organism>
<dbReference type="PROSITE" id="PS51257">
    <property type="entry name" value="PROKAR_LIPOPROTEIN"/>
    <property type="match status" value="1"/>
</dbReference>
<name>A0ABR7WHI6_9ACTN</name>
<comment type="caution">
    <text evidence="6">The sequence shown here is derived from an EMBL/GenBank/DDBJ whole genome shotgun (WGS) entry which is preliminary data.</text>
</comment>
<dbReference type="Proteomes" id="UP000602395">
    <property type="component" value="Unassembled WGS sequence"/>
</dbReference>
<keyword evidence="3 5" id="KW-0732">Signal</keyword>
<comment type="subcellular location">
    <subcellularLocation>
        <location evidence="1">Periplasm</location>
    </subcellularLocation>
</comment>
<keyword evidence="4" id="KW-0574">Periplasm</keyword>
<reference evidence="6 7" key="1">
    <citation type="submission" date="2020-09" db="EMBL/GenBank/DDBJ databases">
        <title>Novel species in genus Gordonia.</title>
        <authorList>
            <person name="Zhang G."/>
        </authorList>
    </citation>
    <scope>NUCLEOTIDE SEQUENCE [LARGE SCALE GENOMIC DNA]</scope>
    <source>
        <strain evidence="6 7">ON-33</strain>
    </source>
</reference>
<feature type="signal peptide" evidence="5">
    <location>
        <begin position="1"/>
        <end position="27"/>
    </location>
</feature>
<protein>
    <submittedName>
        <fullName evidence="6">2-aminoethylphosphonate ABC transporter substrate-binding protein</fullName>
    </submittedName>
</protein>